<name>A0ABP3K891_9SPHN</name>
<dbReference type="Proteomes" id="UP001500713">
    <property type="component" value="Unassembled WGS sequence"/>
</dbReference>
<keyword evidence="2 8" id="KW-0808">Transferase</keyword>
<dbReference type="Gene3D" id="3.90.550.10">
    <property type="entry name" value="Spore Coat Polysaccharide Biosynthesis Protein SpsA, Chain A"/>
    <property type="match status" value="1"/>
</dbReference>
<dbReference type="InterPro" id="IPR029044">
    <property type="entry name" value="Nucleotide-diphossugar_trans"/>
</dbReference>
<organism evidence="10 11">
    <name type="scientific">Parasphingorhabdus litoris</name>
    <dbReference type="NCBI Taxonomy" id="394733"/>
    <lineage>
        <taxon>Bacteria</taxon>
        <taxon>Pseudomonadati</taxon>
        <taxon>Pseudomonadota</taxon>
        <taxon>Alphaproteobacteria</taxon>
        <taxon>Sphingomonadales</taxon>
        <taxon>Sphingomonadaceae</taxon>
        <taxon>Parasphingorhabdus</taxon>
    </lineage>
</organism>
<evidence type="ECO:0000313" key="11">
    <source>
        <dbReference type="Proteomes" id="UP001500713"/>
    </source>
</evidence>
<feature type="domain" description="MobA-like NTP transferase" evidence="9">
    <location>
        <begin position="10"/>
        <end position="145"/>
    </location>
</feature>
<sequence length="192" mass="20675">MNDNPPTCLVILAGGQSRRMGKDKAKITLGGERLVDRAIARYSPSVDRIWLSAASDFDTGIDIISDDPDAPGGPIGAIFTIAAHLPILCPEAVGFVTVPVDAPFAPDNLVRRLSAVPGCAVAQGPERLHPVFGYWRCDIVNSIRGTHEIGEQSPSLHWLARQCDAQLVDWPDEAPFMNINTPQDLADAEAQI</sequence>
<keyword evidence="4 8" id="KW-0547">Nucleotide-binding</keyword>
<comment type="subcellular location">
    <subcellularLocation>
        <location evidence="8">Cytoplasm</location>
    </subcellularLocation>
</comment>
<dbReference type="PANTHER" id="PTHR19136">
    <property type="entry name" value="MOLYBDENUM COFACTOR GUANYLYLTRANSFERASE"/>
    <property type="match status" value="1"/>
</dbReference>
<evidence type="ECO:0000256" key="8">
    <source>
        <dbReference type="HAMAP-Rule" id="MF_00316"/>
    </source>
</evidence>
<keyword evidence="1 8" id="KW-0963">Cytoplasm</keyword>
<keyword evidence="3 8" id="KW-0479">Metal-binding</keyword>
<feature type="binding site" evidence="8">
    <location>
        <begin position="12"/>
        <end position="14"/>
    </location>
    <ligand>
        <name>GTP</name>
        <dbReference type="ChEBI" id="CHEBI:37565"/>
    </ligand>
</feature>
<keyword evidence="10" id="KW-0548">Nucleotidyltransferase</keyword>
<feature type="binding site" evidence="8">
    <location>
        <position position="24"/>
    </location>
    <ligand>
        <name>GTP</name>
        <dbReference type="ChEBI" id="CHEBI:37565"/>
    </ligand>
</feature>
<dbReference type="EC" id="2.7.7.77" evidence="8"/>
<dbReference type="Pfam" id="PF12804">
    <property type="entry name" value="NTP_transf_3"/>
    <property type="match status" value="1"/>
</dbReference>
<comment type="domain">
    <text evidence="8">The N-terminal domain determines nucleotide recognition and specific binding, while the C-terminal domain determines the specific binding to the target protein.</text>
</comment>
<dbReference type="SUPFAM" id="SSF53448">
    <property type="entry name" value="Nucleotide-diphospho-sugar transferases"/>
    <property type="match status" value="1"/>
</dbReference>
<keyword evidence="6 8" id="KW-0342">GTP-binding</keyword>
<dbReference type="InterPro" id="IPR025877">
    <property type="entry name" value="MobA-like_NTP_Trfase"/>
</dbReference>
<dbReference type="EMBL" id="BAAAEM010000002">
    <property type="protein sequence ID" value="GAA0473539.1"/>
    <property type="molecule type" value="Genomic_DNA"/>
</dbReference>
<dbReference type="CDD" id="cd02503">
    <property type="entry name" value="MobA"/>
    <property type="match status" value="1"/>
</dbReference>
<keyword evidence="7 8" id="KW-0501">Molybdenum cofactor biosynthesis</keyword>
<proteinExistence type="inferred from homology"/>
<comment type="catalytic activity">
    <reaction evidence="8">
        <text>Mo-molybdopterin + GTP + H(+) = Mo-molybdopterin guanine dinucleotide + diphosphate</text>
        <dbReference type="Rhea" id="RHEA:34243"/>
        <dbReference type="ChEBI" id="CHEBI:15378"/>
        <dbReference type="ChEBI" id="CHEBI:33019"/>
        <dbReference type="ChEBI" id="CHEBI:37565"/>
        <dbReference type="ChEBI" id="CHEBI:71302"/>
        <dbReference type="ChEBI" id="CHEBI:71310"/>
        <dbReference type="EC" id="2.7.7.77"/>
    </reaction>
</comment>
<protein>
    <recommendedName>
        <fullName evidence="8">Molybdenum cofactor guanylyltransferase</fullName>
        <shortName evidence="8">MoCo guanylyltransferase</shortName>
        <ecNumber evidence="8">2.7.7.77</ecNumber>
    </recommendedName>
    <alternativeName>
        <fullName evidence="8">GTP:molybdopterin guanylyltransferase</fullName>
    </alternativeName>
    <alternativeName>
        <fullName evidence="8">Mo-MPT guanylyltransferase</fullName>
    </alternativeName>
    <alternativeName>
        <fullName evidence="8">Molybdopterin guanylyltransferase</fullName>
    </alternativeName>
    <alternativeName>
        <fullName evidence="8">Molybdopterin-guanine dinucleotide synthase</fullName>
        <shortName evidence="8">MGD synthase</shortName>
    </alternativeName>
</protein>
<evidence type="ECO:0000256" key="1">
    <source>
        <dbReference type="ARBA" id="ARBA00022490"/>
    </source>
</evidence>
<comment type="caution">
    <text evidence="8">Lacks conserved residue(s) required for the propagation of feature annotation.</text>
</comment>
<evidence type="ECO:0000259" key="9">
    <source>
        <dbReference type="Pfam" id="PF12804"/>
    </source>
</evidence>
<feature type="binding site" evidence="8">
    <location>
        <position position="101"/>
    </location>
    <ligand>
        <name>Mg(2+)</name>
        <dbReference type="ChEBI" id="CHEBI:18420"/>
    </ligand>
</feature>
<dbReference type="HAMAP" id="MF_00316">
    <property type="entry name" value="MobA"/>
    <property type="match status" value="1"/>
</dbReference>
<evidence type="ECO:0000313" key="10">
    <source>
        <dbReference type="EMBL" id="GAA0473539.1"/>
    </source>
</evidence>
<comment type="subunit">
    <text evidence="8">Monomer.</text>
</comment>
<feature type="binding site" evidence="8">
    <location>
        <position position="101"/>
    </location>
    <ligand>
        <name>GTP</name>
        <dbReference type="ChEBI" id="CHEBI:37565"/>
    </ligand>
</feature>
<keyword evidence="11" id="KW-1185">Reference proteome</keyword>
<evidence type="ECO:0000256" key="3">
    <source>
        <dbReference type="ARBA" id="ARBA00022723"/>
    </source>
</evidence>
<comment type="caution">
    <text evidence="10">The sequence shown here is derived from an EMBL/GenBank/DDBJ whole genome shotgun (WGS) entry which is preliminary data.</text>
</comment>
<comment type="cofactor">
    <cofactor evidence="8">
        <name>Mg(2+)</name>
        <dbReference type="ChEBI" id="CHEBI:18420"/>
    </cofactor>
</comment>
<accession>A0ABP3K891</accession>
<evidence type="ECO:0000256" key="5">
    <source>
        <dbReference type="ARBA" id="ARBA00022842"/>
    </source>
</evidence>
<gene>
    <name evidence="8 10" type="primary">mobA</name>
    <name evidence="10" type="ORF">GCM10009096_13570</name>
</gene>
<comment type="similarity">
    <text evidence="8">Belongs to the MobA family.</text>
</comment>
<evidence type="ECO:0000256" key="4">
    <source>
        <dbReference type="ARBA" id="ARBA00022741"/>
    </source>
</evidence>
<feature type="binding site" evidence="8">
    <location>
        <position position="66"/>
    </location>
    <ligand>
        <name>GTP</name>
        <dbReference type="ChEBI" id="CHEBI:37565"/>
    </ligand>
</feature>
<evidence type="ECO:0000256" key="6">
    <source>
        <dbReference type="ARBA" id="ARBA00023134"/>
    </source>
</evidence>
<dbReference type="GO" id="GO:0016779">
    <property type="term" value="F:nucleotidyltransferase activity"/>
    <property type="evidence" value="ECO:0007669"/>
    <property type="project" value="UniProtKB-KW"/>
</dbReference>
<keyword evidence="5 8" id="KW-0460">Magnesium</keyword>
<evidence type="ECO:0000256" key="2">
    <source>
        <dbReference type="ARBA" id="ARBA00022679"/>
    </source>
</evidence>
<dbReference type="RefSeq" id="WP_229956114.1">
    <property type="nucleotide sequence ID" value="NZ_BAAAEM010000002.1"/>
</dbReference>
<reference evidence="11" key="1">
    <citation type="journal article" date="2019" name="Int. J. Syst. Evol. Microbiol.">
        <title>The Global Catalogue of Microorganisms (GCM) 10K type strain sequencing project: providing services to taxonomists for standard genome sequencing and annotation.</title>
        <authorList>
            <consortium name="The Broad Institute Genomics Platform"/>
            <consortium name="The Broad Institute Genome Sequencing Center for Infectious Disease"/>
            <person name="Wu L."/>
            <person name="Ma J."/>
        </authorList>
    </citation>
    <scope>NUCLEOTIDE SEQUENCE [LARGE SCALE GENOMIC DNA]</scope>
    <source>
        <strain evidence="11">JCM 14162</strain>
    </source>
</reference>
<dbReference type="PANTHER" id="PTHR19136:SF81">
    <property type="entry name" value="MOLYBDENUM COFACTOR GUANYLYLTRANSFERASE"/>
    <property type="match status" value="1"/>
</dbReference>
<comment type="function">
    <text evidence="8">Transfers a GMP moiety from GTP to Mo-molybdopterin (Mo-MPT) cofactor (Moco or molybdenum cofactor) to form Mo-molybdopterin guanine dinucleotide (Mo-MGD) cofactor.</text>
</comment>
<dbReference type="InterPro" id="IPR013482">
    <property type="entry name" value="Molybde_CF_guanTrfase"/>
</dbReference>
<evidence type="ECO:0000256" key="7">
    <source>
        <dbReference type="ARBA" id="ARBA00023150"/>
    </source>
</evidence>